<dbReference type="Gene3D" id="3.30.460.10">
    <property type="entry name" value="Beta Polymerase, domain 2"/>
    <property type="match status" value="1"/>
</dbReference>
<dbReference type="Pfam" id="PF01909">
    <property type="entry name" value="NTP_transf_2"/>
    <property type="match status" value="1"/>
</dbReference>
<name>A0A1F7FGH8_UNCRA</name>
<evidence type="ECO:0000256" key="6">
    <source>
        <dbReference type="ARBA" id="ARBA00022741"/>
    </source>
</evidence>
<keyword evidence="4" id="KW-0548">Nucleotidyltransferase</keyword>
<organism evidence="11 12">
    <name type="scientific">Candidatus Raymondbacteria bacterium RIFOXYD12_FULL_49_13</name>
    <dbReference type="NCBI Taxonomy" id="1817890"/>
    <lineage>
        <taxon>Bacteria</taxon>
        <taxon>Raymondiibacteriota</taxon>
    </lineage>
</organism>
<dbReference type="AlphaFoldDB" id="A0A1F7FGH8"/>
<keyword evidence="8" id="KW-0460">Magnesium</keyword>
<accession>A0A1F7FGH8</accession>
<evidence type="ECO:0000256" key="4">
    <source>
        <dbReference type="ARBA" id="ARBA00022695"/>
    </source>
</evidence>
<keyword evidence="3" id="KW-0808">Transferase</keyword>
<evidence type="ECO:0000256" key="9">
    <source>
        <dbReference type="ARBA" id="ARBA00038276"/>
    </source>
</evidence>
<evidence type="ECO:0000256" key="3">
    <source>
        <dbReference type="ARBA" id="ARBA00022679"/>
    </source>
</evidence>
<dbReference type="SUPFAM" id="SSF81301">
    <property type="entry name" value="Nucleotidyltransferase"/>
    <property type="match status" value="1"/>
</dbReference>
<dbReference type="PANTHER" id="PTHR33571">
    <property type="entry name" value="SSL8005 PROTEIN"/>
    <property type="match status" value="1"/>
</dbReference>
<dbReference type="InterPro" id="IPR043519">
    <property type="entry name" value="NT_sf"/>
</dbReference>
<dbReference type="CDD" id="cd05403">
    <property type="entry name" value="NT_KNTase_like"/>
    <property type="match status" value="1"/>
</dbReference>
<dbReference type="GO" id="GO:0016779">
    <property type="term" value="F:nucleotidyltransferase activity"/>
    <property type="evidence" value="ECO:0007669"/>
    <property type="project" value="UniProtKB-KW"/>
</dbReference>
<dbReference type="InterPro" id="IPR002934">
    <property type="entry name" value="Polymerase_NTP_transf_dom"/>
</dbReference>
<evidence type="ECO:0000313" key="11">
    <source>
        <dbReference type="EMBL" id="OGK05810.1"/>
    </source>
</evidence>
<dbReference type="GO" id="GO:0046872">
    <property type="term" value="F:metal ion binding"/>
    <property type="evidence" value="ECO:0007669"/>
    <property type="project" value="UniProtKB-KW"/>
</dbReference>
<keyword evidence="2" id="KW-1277">Toxin-antitoxin system</keyword>
<feature type="domain" description="Polymerase nucleotidyl transferase" evidence="10">
    <location>
        <begin position="9"/>
        <end position="90"/>
    </location>
</feature>
<keyword evidence="5" id="KW-0479">Metal-binding</keyword>
<evidence type="ECO:0000256" key="2">
    <source>
        <dbReference type="ARBA" id="ARBA00022649"/>
    </source>
</evidence>
<comment type="similarity">
    <text evidence="9">Belongs to the MntA antitoxin family.</text>
</comment>
<protein>
    <recommendedName>
        <fullName evidence="10">Polymerase nucleotidyl transferase domain-containing protein</fullName>
    </recommendedName>
</protein>
<sequence>MSKKALFKRISTRLKNMGANKVGIFGSYARGEDNKKSDIDVLVHFKNRKSLLQMVEIEQALSEELGIKVDLLTEQAISPYLIDRIKKETIPV</sequence>
<dbReference type="PANTHER" id="PTHR33571:SF14">
    <property type="entry name" value="PROTEIN ADENYLYLTRANSFERASE MJ0435-RELATED"/>
    <property type="match status" value="1"/>
</dbReference>
<dbReference type="Proteomes" id="UP000179243">
    <property type="component" value="Unassembled WGS sequence"/>
</dbReference>
<evidence type="ECO:0000313" key="12">
    <source>
        <dbReference type="Proteomes" id="UP000179243"/>
    </source>
</evidence>
<evidence type="ECO:0000256" key="1">
    <source>
        <dbReference type="ARBA" id="ARBA00001946"/>
    </source>
</evidence>
<comment type="cofactor">
    <cofactor evidence="1">
        <name>Mg(2+)</name>
        <dbReference type="ChEBI" id="CHEBI:18420"/>
    </cofactor>
</comment>
<evidence type="ECO:0000259" key="10">
    <source>
        <dbReference type="Pfam" id="PF01909"/>
    </source>
</evidence>
<comment type="caution">
    <text evidence="11">The sequence shown here is derived from an EMBL/GenBank/DDBJ whole genome shotgun (WGS) entry which is preliminary data.</text>
</comment>
<gene>
    <name evidence="11" type="ORF">A2519_01760</name>
</gene>
<dbReference type="EMBL" id="MFYX01000047">
    <property type="protein sequence ID" value="OGK05810.1"/>
    <property type="molecule type" value="Genomic_DNA"/>
</dbReference>
<dbReference type="InterPro" id="IPR052038">
    <property type="entry name" value="Type-VII_TA_antitoxin"/>
</dbReference>
<evidence type="ECO:0000256" key="8">
    <source>
        <dbReference type="ARBA" id="ARBA00022842"/>
    </source>
</evidence>
<reference evidence="11 12" key="1">
    <citation type="journal article" date="2016" name="Nat. Commun.">
        <title>Thousands of microbial genomes shed light on interconnected biogeochemical processes in an aquifer system.</title>
        <authorList>
            <person name="Anantharaman K."/>
            <person name="Brown C.T."/>
            <person name="Hug L.A."/>
            <person name="Sharon I."/>
            <person name="Castelle C.J."/>
            <person name="Probst A.J."/>
            <person name="Thomas B.C."/>
            <person name="Singh A."/>
            <person name="Wilkins M.J."/>
            <person name="Karaoz U."/>
            <person name="Brodie E.L."/>
            <person name="Williams K.H."/>
            <person name="Hubbard S.S."/>
            <person name="Banfield J.F."/>
        </authorList>
    </citation>
    <scope>NUCLEOTIDE SEQUENCE [LARGE SCALE GENOMIC DNA]</scope>
</reference>
<evidence type="ECO:0000256" key="5">
    <source>
        <dbReference type="ARBA" id="ARBA00022723"/>
    </source>
</evidence>
<dbReference type="GO" id="GO:0005524">
    <property type="term" value="F:ATP binding"/>
    <property type="evidence" value="ECO:0007669"/>
    <property type="project" value="UniProtKB-KW"/>
</dbReference>
<evidence type="ECO:0000256" key="7">
    <source>
        <dbReference type="ARBA" id="ARBA00022840"/>
    </source>
</evidence>
<keyword evidence="7" id="KW-0067">ATP-binding</keyword>
<proteinExistence type="inferred from homology"/>
<keyword evidence="6" id="KW-0547">Nucleotide-binding</keyword>